<protein>
    <submittedName>
        <fullName evidence="2">Uncharacterized protein</fullName>
    </submittedName>
</protein>
<keyword evidence="3" id="KW-1185">Reference proteome</keyword>
<sequence length="270" mass="31354">MTSSMTNASSIQDLADKIPILRSDDTFKQYVDESTSVRGLKLDPDMLKENPEALANLTKNNENYLNKLTYQFLETESKQIFLGFLNEGHKLTAEEMDTTNQMIAESKQRYEEMEANIARLRTEIHVGSRKVLKSLAEVNRLNKSINELNNTNDNLQQEVDDLEKHSTVNIGSRQFHSYEQLEQLESQTLEESAQLEEELEQLKHFKENRSEHLRQLENDLQNTQASAKRNKAILSQSVEKRQQVEVDPNLDRDYKHMVQLIEIWKSLAND</sequence>
<dbReference type="RefSeq" id="XP_013932856.1">
    <property type="nucleotide sequence ID" value="XM_014077381.1"/>
</dbReference>
<dbReference type="OMA" id="HMVQLIE"/>
<dbReference type="HOGENOM" id="CLU_1030942_0_0_1"/>
<comment type="caution">
    <text evidence="2">The sequence shown here is derived from an EMBL/GenBank/DDBJ whole genome shotgun (WGS) entry which is preliminary data.</text>
</comment>
<evidence type="ECO:0000313" key="2">
    <source>
        <dbReference type="EMBL" id="ESW96426.1"/>
    </source>
</evidence>
<name>W1Q8S8_OGAPD</name>
<dbReference type="EMBL" id="AEOI02000010">
    <property type="protein sequence ID" value="ESW96426.1"/>
    <property type="molecule type" value="Genomic_DNA"/>
</dbReference>
<dbReference type="KEGG" id="opa:HPODL_03050"/>
<feature type="coiled-coil region" evidence="1">
    <location>
        <begin position="96"/>
        <end position="233"/>
    </location>
</feature>
<proteinExistence type="predicted"/>
<dbReference type="AlphaFoldDB" id="W1Q8S8"/>
<keyword evidence="1" id="KW-0175">Coiled coil</keyword>
<accession>W1Q8S8</accession>
<evidence type="ECO:0000256" key="1">
    <source>
        <dbReference type="SAM" id="Coils"/>
    </source>
</evidence>
<evidence type="ECO:0000313" key="3">
    <source>
        <dbReference type="Proteomes" id="UP000008673"/>
    </source>
</evidence>
<dbReference type="Proteomes" id="UP000008673">
    <property type="component" value="Unassembled WGS sequence"/>
</dbReference>
<dbReference type="GeneID" id="25772497"/>
<dbReference type="OrthoDB" id="3991445at2759"/>
<gene>
    <name evidence="2" type="ORF">HPODL_03050</name>
</gene>
<reference evidence="2 3" key="1">
    <citation type="journal article" date="2013" name="BMC Genomics">
        <title>Genome sequence and analysis of methylotrophic yeast Hansenula polymorpha DL1.</title>
        <authorList>
            <person name="Ravin N.V."/>
            <person name="Eldarov M.A."/>
            <person name="Kadnikov V.V."/>
            <person name="Beletsky A.V."/>
            <person name="Schneider J."/>
            <person name="Mardanova E.S."/>
            <person name="Smekalova E.M."/>
            <person name="Zvereva M.I."/>
            <person name="Dontsova O.A."/>
            <person name="Mardanov A.V."/>
            <person name="Skryabin K.G."/>
        </authorList>
    </citation>
    <scope>NUCLEOTIDE SEQUENCE [LARGE SCALE GENOMIC DNA]</scope>
    <source>
        <strain evidence="3">ATCC 26012 / BCRC 20466 / JCM 22074 / NRRL Y-7560 / DL-1</strain>
    </source>
</reference>
<organism evidence="2 3">
    <name type="scientific">Ogataea parapolymorpha (strain ATCC 26012 / BCRC 20466 / JCM 22074 / NRRL Y-7560 / DL-1)</name>
    <name type="common">Yeast</name>
    <name type="synonym">Hansenula polymorpha</name>
    <dbReference type="NCBI Taxonomy" id="871575"/>
    <lineage>
        <taxon>Eukaryota</taxon>
        <taxon>Fungi</taxon>
        <taxon>Dikarya</taxon>
        <taxon>Ascomycota</taxon>
        <taxon>Saccharomycotina</taxon>
        <taxon>Pichiomycetes</taxon>
        <taxon>Pichiales</taxon>
        <taxon>Pichiaceae</taxon>
        <taxon>Ogataea</taxon>
    </lineage>
</organism>